<feature type="compositionally biased region" description="Low complexity" evidence="1">
    <location>
        <begin position="10"/>
        <end position="27"/>
    </location>
</feature>
<evidence type="ECO:0000313" key="3">
    <source>
        <dbReference type="EMBL" id="GLB68814.1"/>
    </source>
</evidence>
<comment type="caution">
    <text evidence="3">The sequence shown here is derived from an EMBL/GenBank/DDBJ whole genome shotgun (WGS) entry which is preliminary data.</text>
</comment>
<organism evidence="3 4">
    <name type="scientific">Arthrobacter mangrovi</name>
    <dbReference type="NCBI Taxonomy" id="2966350"/>
    <lineage>
        <taxon>Bacteria</taxon>
        <taxon>Bacillati</taxon>
        <taxon>Actinomycetota</taxon>
        <taxon>Actinomycetes</taxon>
        <taxon>Micrococcales</taxon>
        <taxon>Micrococcaceae</taxon>
        <taxon>Arthrobacter</taxon>
    </lineage>
</organism>
<dbReference type="Gene3D" id="3.30.930.10">
    <property type="entry name" value="Bira Bifunctional Protein, Domain 2"/>
    <property type="match status" value="1"/>
</dbReference>
<sequence>MATELAAGEAAKQPDASAPSSAAPAKAWPGDLDRSLSWVRQDVSFGAAEDLDYGLRMLQAAKAGRLGATVRIYRPEPSVAFGQRDTHLAGFAEAAERCRALGFEPLVRKAGGRAAAYHRGCLVVDHVQPEADAIAASRHRFAYFGELLAAALRDAGVSARMGEIPGEYCPGEYGVHGVPGYDGGTRVKLVGTAQRVVAGAWLFSSVIVVEDSGPLREVLVQAYDALGLEWDPATAGAADDLVPGIGVDAVERAVLARYRNDWEPEESGFRALLERTGRPEE</sequence>
<dbReference type="Proteomes" id="UP001209654">
    <property type="component" value="Unassembled WGS sequence"/>
</dbReference>
<dbReference type="EMBL" id="BRVS01000024">
    <property type="protein sequence ID" value="GLB68814.1"/>
    <property type="molecule type" value="Genomic_DNA"/>
</dbReference>
<dbReference type="InterPro" id="IPR004143">
    <property type="entry name" value="BPL_LPL_catalytic"/>
</dbReference>
<evidence type="ECO:0000259" key="2">
    <source>
        <dbReference type="PROSITE" id="PS51733"/>
    </source>
</evidence>
<feature type="domain" description="BPL/LPL catalytic" evidence="2">
    <location>
        <begin position="64"/>
        <end position="266"/>
    </location>
</feature>
<dbReference type="InterPro" id="IPR045864">
    <property type="entry name" value="aa-tRNA-synth_II/BPL/LPL"/>
</dbReference>
<evidence type="ECO:0000313" key="4">
    <source>
        <dbReference type="Proteomes" id="UP001209654"/>
    </source>
</evidence>
<protein>
    <recommendedName>
        <fullName evidence="2">BPL/LPL catalytic domain-containing protein</fullName>
    </recommendedName>
</protein>
<gene>
    <name evidence="3" type="ORF">AHIS1636_32570</name>
</gene>
<evidence type="ECO:0000256" key="1">
    <source>
        <dbReference type="SAM" id="MobiDB-lite"/>
    </source>
</evidence>
<dbReference type="SUPFAM" id="SSF55681">
    <property type="entry name" value="Class II aaRS and biotin synthetases"/>
    <property type="match status" value="1"/>
</dbReference>
<keyword evidence="4" id="KW-1185">Reference proteome</keyword>
<accession>A0ABQ5MXV9</accession>
<feature type="region of interest" description="Disordered" evidence="1">
    <location>
        <begin position="1"/>
        <end position="28"/>
    </location>
</feature>
<reference evidence="3 4" key="1">
    <citation type="journal article" date="2023" name="Int. J. Syst. Evol. Microbiol.">
        <title>Arthrobacter mangrovi sp. nov., an actinobacterium isolated from the rhizosphere of a mangrove.</title>
        <authorList>
            <person name="Hamada M."/>
            <person name="Saitou S."/>
            <person name="Enomoto N."/>
            <person name="Nanri K."/>
            <person name="Hidaka K."/>
            <person name="Miura T."/>
            <person name="Tamura T."/>
        </authorList>
    </citation>
    <scope>NUCLEOTIDE SEQUENCE [LARGE SCALE GENOMIC DNA]</scope>
    <source>
        <strain evidence="3 4">NBRC 112813</strain>
    </source>
</reference>
<proteinExistence type="predicted"/>
<dbReference type="PROSITE" id="PS51733">
    <property type="entry name" value="BPL_LPL_CATALYTIC"/>
    <property type="match status" value="1"/>
</dbReference>
<dbReference type="Pfam" id="PF21948">
    <property type="entry name" value="LplA-B_cat"/>
    <property type="match status" value="1"/>
</dbReference>
<name>A0ABQ5MXV9_9MICC</name>